<sequence length="534" mass="59221">MYKVLIIDDEIIVRQAVKSLIHWDDSGFAYAGAASNGKNAIEMLNRTGADIVITDIKMPEMDGIELIKQMKAEGFDGETLVLSNYNDFELVREALKQGAYDYLLKLTLKTENFMKVLGEMKDRLDKRRSGQPKRMVEAPGLISGALQNDARAIRASLAALDREAETLASRVYRGNSREEGMACFLGEGLRIYPFIVRVPKEQQPVRDLDQSLETLASALFTGSSWAYAVQTAELRYFLAVAYPEGASAIDPRESADRLISLAAMYHGASIHAVYAAPASNRDELVNELHRLRGAEPLLFYKAYREAALASDRPAATGGNEEFRKAEALLHDTAPGPAQADIEGWAYAAYRLMDAAAACRLHPFALKRALNGGIWSAVNAAELRCREELNTSPWLERVEDAGADQELKQAVSELAAEMAVLADKDMTSSPLLREEVREALLYLEAHYADRVSIAGVAAHVGLSEPYLCQLFKAETGRSMVSQLNEIRMEKAYELLASGRYLVKQASLEVGIHDPFYFNRLFKKRFGISPKKVKQP</sequence>
<dbReference type="PANTHER" id="PTHR42713:SF3">
    <property type="entry name" value="TRANSCRIPTIONAL REGULATORY PROTEIN HPTR"/>
    <property type="match status" value="1"/>
</dbReference>
<dbReference type="CDD" id="cd17536">
    <property type="entry name" value="REC_YesN-like"/>
    <property type="match status" value="1"/>
</dbReference>
<keyword evidence="5" id="KW-0805">Transcription regulation</keyword>
<keyword evidence="3 8" id="KW-0597">Phosphoprotein</keyword>
<name>A0ABV5APE1_9BACL</name>
<dbReference type="InterPro" id="IPR009057">
    <property type="entry name" value="Homeodomain-like_sf"/>
</dbReference>
<accession>A0ABV5APE1</accession>
<reference evidence="11 12" key="1">
    <citation type="submission" date="2024-09" db="EMBL/GenBank/DDBJ databases">
        <title>Paenibacillus zeirhizospherea sp. nov., isolated from surface of the maize (Zea mays) roots in a horticulture field, Hungary.</title>
        <authorList>
            <person name="Marton D."/>
            <person name="Farkas M."/>
            <person name="Bedics A."/>
            <person name="Toth E."/>
            <person name="Tancsics A."/>
            <person name="Boka K."/>
            <person name="Maroti G."/>
            <person name="Kriszt B."/>
            <person name="Cserhati M."/>
        </authorList>
    </citation>
    <scope>NUCLEOTIDE SEQUENCE [LARGE SCALE GENOMIC DNA]</scope>
    <source>
        <strain evidence="11 12">KCTC 33519</strain>
    </source>
</reference>
<dbReference type="InterPro" id="IPR051552">
    <property type="entry name" value="HptR"/>
</dbReference>
<organism evidence="11 12">
    <name type="scientific">Paenibacillus enshidis</name>
    <dbReference type="NCBI Taxonomy" id="1458439"/>
    <lineage>
        <taxon>Bacteria</taxon>
        <taxon>Bacillati</taxon>
        <taxon>Bacillota</taxon>
        <taxon>Bacilli</taxon>
        <taxon>Bacillales</taxon>
        <taxon>Paenibacillaceae</taxon>
        <taxon>Paenibacillus</taxon>
    </lineage>
</organism>
<dbReference type="InterPro" id="IPR011006">
    <property type="entry name" value="CheY-like_superfamily"/>
</dbReference>
<dbReference type="SMART" id="SM00448">
    <property type="entry name" value="REC"/>
    <property type="match status" value="1"/>
</dbReference>
<evidence type="ECO:0000256" key="2">
    <source>
        <dbReference type="ARBA" id="ARBA00022490"/>
    </source>
</evidence>
<feature type="domain" description="Response regulatory" evidence="10">
    <location>
        <begin position="3"/>
        <end position="120"/>
    </location>
</feature>
<evidence type="ECO:0000256" key="5">
    <source>
        <dbReference type="ARBA" id="ARBA00023015"/>
    </source>
</evidence>
<dbReference type="PANTHER" id="PTHR42713">
    <property type="entry name" value="HISTIDINE KINASE-RELATED"/>
    <property type="match status" value="1"/>
</dbReference>
<keyword evidence="6" id="KW-0238">DNA-binding</keyword>
<protein>
    <submittedName>
        <fullName evidence="11">Response regulator</fullName>
    </submittedName>
</protein>
<dbReference type="PROSITE" id="PS01124">
    <property type="entry name" value="HTH_ARAC_FAMILY_2"/>
    <property type="match status" value="1"/>
</dbReference>
<keyword evidence="7" id="KW-0804">Transcription</keyword>
<gene>
    <name evidence="11" type="ORF">ACE41H_04645</name>
</gene>
<evidence type="ECO:0000313" key="12">
    <source>
        <dbReference type="Proteomes" id="UP001580346"/>
    </source>
</evidence>
<dbReference type="Gene3D" id="3.40.50.2300">
    <property type="match status" value="1"/>
</dbReference>
<dbReference type="SMART" id="SM00342">
    <property type="entry name" value="HTH_ARAC"/>
    <property type="match status" value="1"/>
</dbReference>
<dbReference type="Pfam" id="PF12833">
    <property type="entry name" value="HTH_18"/>
    <property type="match status" value="1"/>
</dbReference>
<dbReference type="SUPFAM" id="SSF46689">
    <property type="entry name" value="Homeodomain-like"/>
    <property type="match status" value="2"/>
</dbReference>
<evidence type="ECO:0000256" key="1">
    <source>
        <dbReference type="ARBA" id="ARBA00004496"/>
    </source>
</evidence>
<evidence type="ECO:0000256" key="7">
    <source>
        <dbReference type="ARBA" id="ARBA00023163"/>
    </source>
</evidence>
<dbReference type="SUPFAM" id="SSF52172">
    <property type="entry name" value="CheY-like"/>
    <property type="match status" value="1"/>
</dbReference>
<evidence type="ECO:0000256" key="4">
    <source>
        <dbReference type="ARBA" id="ARBA00023012"/>
    </source>
</evidence>
<feature type="modified residue" description="4-aspartylphosphate" evidence="8">
    <location>
        <position position="55"/>
    </location>
</feature>
<evidence type="ECO:0000259" key="10">
    <source>
        <dbReference type="PROSITE" id="PS50110"/>
    </source>
</evidence>
<feature type="domain" description="HTH araC/xylS-type" evidence="9">
    <location>
        <begin position="436"/>
        <end position="534"/>
    </location>
</feature>
<evidence type="ECO:0000313" key="11">
    <source>
        <dbReference type="EMBL" id="MFB5266073.1"/>
    </source>
</evidence>
<dbReference type="InterPro" id="IPR001789">
    <property type="entry name" value="Sig_transdc_resp-reg_receiver"/>
</dbReference>
<evidence type="ECO:0000256" key="8">
    <source>
        <dbReference type="PROSITE-ProRule" id="PRU00169"/>
    </source>
</evidence>
<evidence type="ECO:0000256" key="6">
    <source>
        <dbReference type="ARBA" id="ARBA00023125"/>
    </source>
</evidence>
<keyword evidence="2" id="KW-0963">Cytoplasm</keyword>
<comment type="caution">
    <text evidence="11">The sequence shown here is derived from an EMBL/GenBank/DDBJ whole genome shotgun (WGS) entry which is preliminary data.</text>
</comment>
<dbReference type="InterPro" id="IPR018060">
    <property type="entry name" value="HTH_AraC"/>
</dbReference>
<dbReference type="Proteomes" id="UP001580346">
    <property type="component" value="Unassembled WGS sequence"/>
</dbReference>
<keyword evidence="4" id="KW-0902">Two-component regulatory system</keyword>
<dbReference type="Gene3D" id="1.10.10.60">
    <property type="entry name" value="Homeodomain-like"/>
    <property type="match status" value="2"/>
</dbReference>
<dbReference type="EMBL" id="JBHHMI010000003">
    <property type="protein sequence ID" value="MFB5266073.1"/>
    <property type="molecule type" value="Genomic_DNA"/>
</dbReference>
<keyword evidence="12" id="KW-1185">Reference proteome</keyword>
<comment type="subcellular location">
    <subcellularLocation>
        <location evidence="1">Cytoplasm</location>
    </subcellularLocation>
</comment>
<evidence type="ECO:0000256" key="3">
    <source>
        <dbReference type="ARBA" id="ARBA00022553"/>
    </source>
</evidence>
<dbReference type="PROSITE" id="PS50110">
    <property type="entry name" value="RESPONSE_REGULATORY"/>
    <property type="match status" value="1"/>
</dbReference>
<evidence type="ECO:0000259" key="9">
    <source>
        <dbReference type="PROSITE" id="PS01124"/>
    </source>
</evidence>
<proteinExistence type="predicted"/>
<dbReference type="RefSeq" id="WP_375353640.1">
    <property type="nucleotide sequence ID" value="NZ_JBHHMI010000003.1"/>
</dbReference>
<dbReference type="Pfam" id="PF00072">
    <property type="entry name" value="Response_reg"/>
    <property type="match status" value="1"/>
</dbReference>